<protein>
    <submittedName>
        <fullName evidence="3">Colanic acid/amylovoran biosynthesis glycosyltransferase</fullName>
    </submittedName>
</protein>
<proteinExistence type="predicted"/>
<dbReference type="STRING" id="402734.SAMN05660918_0872"/>
<dbReference type="PANTHER" id="PTHR12526">
    <property type="entry name" value="GLYCOSYLTRANSFERASE"/>
    <property type="match status" value="1"/>
</dbReference>
<dbReference type="GO" id="GO:0016757">
    <property type="term" value="F:glycosyltransferase activity"/>
    <property type="evidence" value="ECO:0007669"/>
    <property type="project" value="InterPro"/>
</dbReference>
<dbReference type="PANTHER" id="PTHR12526:SF630">
    <property type="entry name" value="GLYCOSYLTRANSFERASE"/>
    <property type="match status" value="1"/>
</dbReference>
<dbReference type="CDD" id="cd03801">
    <property type="entry name" value="GT4_PimA-like"/>
    <property type="match status" value="1"/>
</dbReference>
<evidence type="ECO:0000313" key="3">
    <source>
        <dbReference type="EMBL" id="SEI48463.1"/>
    </source>
</evidence>
<dbReference type="Pfam" id="PF00534">
    <property type="entry name" value="Glycos_transf_1"/>
    <property type="match status" value="1"/>
</dbReference>
<evidence type="ECO:0000259" key="2">
    <source>
        <dbReference type="Pfam" id="PF13439"/>
    </source>
</evidence>
<accession>A0A1H6QY71</accession>
<dbReference type="SUPFAM" id="SSF53756">
    <property type="entry name" value="UDP-Glycosyltransferase/glycogen phosphorylase"/>
    <property type="match status" value="1"/>
</dbReference>
<dbReference type="Proteomes" id="UP000199702">
    <property type="component" value="Unassembled WGS sequence"/>
</dbReference>
<dbReference type="Gene3D" id="3.40.50.2000">
    <property type="entry name" value="Glycogen Phosphorylase B"/>
    <property type="match status" value="2"/>
</dbReference>
<evidence type="ECO:0000313" key="4">
    <source>
        <dbReference type="Proteomes" id="UP000199702"/>
    </source>
</evidence>
<dbReference type="EMBL" id="FNYA01000001">
    <property type="protein sequence ID" value="SEI48463.1"/>
    <property type="molecule type" value="Genomic_DNA"/>
</dbReference>
<feature type="domain" description="Glycosyltransferase subfamily 4-like N-terminal" evidence="2">
    <location>
        <begin position="105"/>
        <end position="221"/>
    </location>
</feature>
<dbReference type="Pfam" id="PF13439">
    <property type="entry name" value="Glyco_transf_4"/>
    <property type="match status" value="1"/>
</dbReference>
<keyword evidence="3" id="KW-0808">Transferase</keyword>
<dbReference type="InterPro" id="IPR028098">
    <property type="entry name" value="Glyco_trans_4-like_N"/>
</dbReference>
<sequence>MEIKKNRKNKKKIVFKISEFPHVSETFIIAQIITAIQLNYDVVILVNKVLDFKQSLHEELLLKHKLKDLIIIEEATIPKNKPIRFLKIFSLFILNLGRLKSIFNFYKFQKEKSFSWIFYWNFYKQFNNSNTIFHIQYGNNKFPIDVLKAKCNYKAKVITTFHGHDAFFPMHGFIPNDGYYDLLFESANVITANTKYLADKIEQLDCPTEKLKIVPVGVDTNFFNSLNRIKNTNTTLKLINVGRFDPVKGHKYLIEIVNQIIKKGVGIHLDIIGDGDERSNLEQLIQEYNLSENIKLVGKKTQSEIKEMYLNSDLYVFAAVPLPDGRRETQGLATLEAQACGLPVIAYDSGGVKYTIKENETGFLFNEFEIDKVVEKLLFLNENRAVIQEMSNNCFKFVEENYSQKVINEKWSSIYSNL</sequence>
<dbReference type="AlphaFoldDB" id="A0A1H6QY71"/>
<keyword evidence="4" id="KW-1185">Reference proteome</keyword>
<dbReference type="RefSeq" id="WP_091308821.1">
    <property type="nucleotide sequence ID" value="NZ_CBCSJU010000001.1"/>
</dbReference>
<reference evidence="4" key="1">
    <citation type="submission" date="2016-10" db="EMBL/GenBank/DDBJ databases">
        <authorList>
            <person name="Varghese N."/>
            <person name="Submissions S."/>
        </authorList>
    </citation>
    <scope>NUCLEOTIDE SEQUENCE [LARGE SCALE GENOMIC DNA]</scope>
    <source>
        <strain evidence="4">DSM 17934</strain>
    </source>
</reference>
<organism evidence="3 4">
    <name type="scientific">Flavobacterium terrigena</name>
    <dbReference type="NCBI Taxonomy" id="402734"/>
    <lineage>
        <taxon>Bacteria</taxon>
        <taxon>Pseudomonadati</taxon>
        <taxon>Bacteroidota</taxon>
        <taxon>Flavobacteriia</taxon>
        <taxon>Flavobacteriales</taxon>
        <taxon>Flavobacteriaceae</taxon>
        <taxon>Flavobacterium</taxon>
    </lineage>
</organism>
<feature type="domain" description="Glycosyl transferase family 1" evidence="1">
    <location>
        <begin position="233"/>
        <end position="393"/>
    </location>
</feature>
<dbReference type="OrthoDB" id="832722at2"/>
<name>A0A1H6QY71_9FLAO</name>
<evidence type="ECO:0000259" key="1">
    <source>
        <dbReference type="Pfam" id="PF00534"/>
    </source>
</evidence>
<dbReference type="InterPro" id="IPR001296">
    <property type="entry name" value="Glyco_trans_1"/>
</dbReference>
<gene>
    <name evidence="3" type="ORF">SAMN05660918_0872</name>
</gene>